<keyword evidence="2" id="KW-1185">Reference proteome</keyword>
<dbReference type="GeneID" id="25905037"/>
<dbReference type="Proteomes" id="UP000054560">
    <property type="component" value="Unassembled WGS sequence"/>
</dbReference>
<proteinExistence type="predicted"/>
<sequence>MCAGLWSVMSGPWRVESGVRSVEFWPWIPGGWIPGTPGSGSMDMTMRLYESPLPPPLLSLGSGESGNWKDPWCLVDRRLTGLL</sequence>
<reference evidence="1 2" key="1">
    <citation type="submission" date="2011-02" db="EMBL/GenBank/DDBJ databases">
        <title>The Genome Sequence of Sphaeroforma arctica JP610.</title>
        <authorList>
            <consortium name="The Broad Institute Genome Sequencing Platform"/>
            <person name="Russ C."/>
            <person name="Cuomo C."/>
            <person name="Young S.K."/>
            <person name="Zeng Q."/>
            <person name="Gargeya S."/>
            <person name="Alvarado L."/>
            <person name="Berlin A."/>
            <person name="Chapman S.B."/>
            <person name="Chen Z."/>
            <person name="Freedman E."/>
            <person name="Gellesch M."/>
            <person name="Goldberg J."/>
            <person name="Griggs A."/>
            <person name="Gujja S."/>
            <person name="Heilman E."/>
            <person name="Heiman D."/>
            <person name="Howarth C."/>
            <person name="Mehta T."/>
            <person name="Neiman D."/>
            <person name="Pearson M."/>
            <person name="Roberts A."/>
            <person name="Saif S."/>
            <person name="Shea T."/>
            <person name="Shenoy N."/>
            <person name="Sisk P."/>
            <person name="Stolte C."/>
            <person name="Sykes S."/>
            <person name="White J."/>
            <person name="Yandava C."/>
            <person name="Burger G."/>
            <person name="Gray M.W."/>
            <person name="Holland P.W.H."/>
            <person name="King N."/>
            <person name="Lang F.B.F."/>
            <person name="Roger A.J."/>
            <person name="Ruiz-Trillo I."/>
            <person name="Haas B."/>
            <person name="Nusbaum C."/>
            <person name="Birren B."/>
        </authorList>
    </citation>
    <scope>NUCLEOTIDE SEQUENCE [LARGE SCALE GENOMIC DNA]</scope>
    <source>
        <strain evidence="1 2">JP610</strain>
    </source>
</reference>
<organism evidence="1 2">
    <name type="scientific">Sphaeroforma arctica JP610</name>
    <dbReference type="NCBI Taxonomy" id="667725"/>
    <lineage>
        <taxon>Eukaryota</taxon>
        <taxon>Ichthyosporea</taxon>
        <taxon>Ichthyophonida</taxon>
        <taxon>Sphaeroforma</taxon>
    </lineage>
</organism>
<protein>
    <submittedName>
        <fullName evidence="1">Uncharacterized protein</fullName>
    </submittedName>
</protein>
<accession>A0A0L0G2Y1</accession>
<name>A0A0L0G2Y1_9EUKA</name>
<dbReference type="AlphaFoldDB" id="A0A0L0G2Y1"/>
<gene>
    <name evidence="1" type="ORF">SARC_04533</name>
</gene>
<dbReference type="RefSeq" id="XP_014157101.1">
    <property type="nucleotide sequence ID" value="XM_014301626.1"/>
</dbReference>
<evidence type="ECO:0000313" key="1">
    <source>
        <dbReference type="EMBL" id="KNC83199.1"/>
    </source>
</evidence>
<dbReference type="EMBL" id="KQ241855">
    <property type="protein sequence ID" value="KNC83199.1"/>
    <property type="molecule type" value="Genomic_DNA"/>
</dbReference>
<evidence type="ECO:0000313" key="2">
    <source>
        <dbReference type="Proteomes" id="UP000054560"/>
    </source>
</evidence>